<dbReference type="EMBL" id="CP003944">
    <property type="protein sequence ID" value="AFZ49738.1"/>
    <property type="molecule type" value="Genomic_DNA"/>
</dbReference>
<dbReference type="KEGG" id="dsl:Dacsa_1022"/>
<accession>K9YUH3</accession>
<protein>
    <submittedName>
        <fullName evidence="1">Uncharacterized protein</fullName>
    </submittedName>
</protein>
<name>K9YUH3_DACS8</name>
<evidence type="ECO:0000313" key="2">
    <source>
        <dbReference type="Proteomes" id="UP000010482"/>
    </source>
</evidence>
<dbReference type="HOGENOM" id="CLU_3288352_0_0_3"/>
<reference evidence="1" key="1">
    <citation type="submission" date="2012-04" db="EMBL/GenBank/DDBJ databases">
        <title>Finished genome of Dactylococcopsis salina PCC 8305.</title>
        <authorList>
            <consortium name="US DOE Joint Genome Institute"/>
            <person name="Gugger M."/>
            <person name="Coursin T."/>
            <person name="Rippka R."/>
            <person name="Tandeau De Marsac N."/>
            <person name="Huntemann M."/>
            <person name="Wei C.-L."/>
            <person name="Han J."/>
            <person name="Detter J.C."/>
            <person name="Han C."/>
            <person name="Tapia R."/>
            <person name="Daligault H."/>
            <person name="Chen A."/>
            <person name="Krypides N."/>
            <person name="Mavromatis K."/>
            <person name="Markowitz V."/>
            <person name="Szeto E."/>
            <person name="Ivanova N."/>
            <person name="Ovchinnikova G."/>
            <person name="Pagani I."/>
            <person name="Pati A."/>
            <person name="Goodwin L."/>
            <person name="Peters L."/>
            <person name="Pitluck S."/>
            <person name="Woyke T."/>
            <person name="Kerfeld C."/>
        </authorList>
    </citation>
    <scope>NUCLEOTIDE SEQUENCE [LARGE SCALE GENOMIC DNA]</scope>
    <source>
        <strain evidence="1">PCC 8305</strain>
    </source>
</reference>
<gene>
    <name evidence="1" type="ORF">Dacsa_1022</name>
</gene>
<dbReference type="AlphaFoldDB" id="K9YUH3"/>
<evidence type="ECO:0000313" key="1">
    <source>
        <dbReference type="EMBL" id="AFZ49738.1"/>
    </source>
</evidence>
<sequence>MLSARHQHIVLPSVTFWDNGNHAVVAPICSGLFIVAMSME</sequence>
<organism evidence="1 2">
    <name type="scientific">Dactylococcopsis salina (strain PCC 8305)</name>
    <name type="common">Myxobactron salinum</name>
    <dbReference type="NCBI Taxonomy" id="13035"/>
    <lineage>
        <taxon>Bacteria</taxon>
        <taxon>Bacillati</taxon>
        <taxon>Cyanobacteriota</taxon>
        <taxon>Cyanophyceae</taxon>
        <taxon>Nodosilineales</taxon>
        <taxon>Cymatolegaceae</taxon>
        <taxon>Dactylococcopsis</taxon>
    </lineage>
</organism>
<dbReference type="Proteomes" id="UP000010482">
    <property type="component" value="Chromosome"/>
</dbReference>
<proteinExistence type="predicted"/>
<keyword evidence="2" id="KW-1185">Reference proteome</keyword>